<dbReference type="OrthoDB" id="2016582at2759"/>
<organism evidence="3">
    <name type="scientific">Amphimedon queenslandica</name>
    <name type="common">Sponge</name>
    <dbReference type="NCBI Taxonomy" id="400682"/>
    <lineage>
        <taxon>Eukaryota</taxon>
        <taxon>Metazoa</taxon>
        <taxon>Porifera</taxon>
        <taxon>Demospongiae</taxon>
        <taxon>Heteroscleromorpha</taxon>
        <taxon>Haplosclerida</taxon>
        <taxon>Niphatidae</taxon>
        <taxon>Amphimedon</taxon>
    </lineage>
</organism>
<feature type="compositionally biased region" description="Pro residues" evidence="1">
    <location>
        <begin position="309"/>
        <end position="318"/>
    </location>
</feature>
<dbReference type="InterPro" id="IPR000477">
    <property type="entry name" value="RT_dom"/>
</dbReference>
<dbReference type="InParanoid" id="A0A1X7UXU0"/>
<feature type="domain" description="Reverse transcriptase" evidence="2">
    <location>
        <begin position="350"/>
        <end position="596"/>
    </location>
</feature>
<proteinExistence type="predicted"/>
<dbReference type="EnsemblMetazoa" id="Aqu2.1.32177_001">
    <property type="protein sequence ID" value="Aqu2.1.32177_001"/>
    <property type="gene ID" value="Aqu2.1.32177"/>
</dbReference>
<sequence>MACGGNGDRILRHNALRDVLFSAAQSAALSPCREIQSLIPDSTSRPADIFLPSWSQGRPTAMDVTVISPLQQQTIANAASCQGFSLLVAEHRKRVVHFDNCHRVGVEFVPLAVVSLGGWSSTAISIFRAFGHHLGIRFGLPPSEPTLHLFQRLSVTLWRSNAQMWLGRSSILSPEVDGQLVCRRPTSFVSVIKDRIKVWRNGDYLALWAEASSRVFRLPSSHSSLANVRRARLSVQNGRLRKALQALASSGLAVPNDESLSVMLEKHPQCPPSLPPAHLCPSISVTPPHSSPYCDPPQSPSSPSSFLPPALPSSPSPLPSFSQAPPSLSTPPPASTPLSALPSFLSLPSSGAAPQIIAPYLCGASLLASMKKSGGLRPIAIGEVFRRLASKCLASLVLPQVKNILPPHQVGVGSPNGTESIVHSVKLISCDPDIPLSSKHCLLIDFSNAFNSIDRSALFNEVRTRLPSLSSWVEFSYGVQSHLLFGTHTILSSCGVQQGDPLGPLLFSLLLHPIVEKISRDVPGLHLNGSYLDDGVLCGSLKDISSALSIITEDGPLVGLSLNRSKSLLFCPDPSLSSLMPPSLANIPITSEGFILLGAPVGSPSFCQSVVTERVEKIKSLVLLLPSLEDAQSEFALLRQELNDNHIPSFIITLILLTKGSSREIDSISSWLTALPIQRDNFNLSPTEFRDAICLRYSKPLLQLPLQCDGCGSEYTISHALDCMKGCLVTHRHNELRDLLYNLSALVWHQTIKEPVIQEASSARAALIGDISIRGVWQPQATAVFD</sequence>
<evidence type="ECO:0000313" key="3">
    <source>
        <dbReference type="EnsemblMetazoa" id="Aqu2.1.32177_001"/>
    </source>
</evidence>
<dbReference type="SUPFAM" id="SSF56672">
    <property type="entry name" value="DNA/RNA polymerases"/>
    <property type="match status" value="1"/>
</dbReference>
<dbReference type="InterPro" id="IPR043502">
    <property type="entry name" value="DNA/RNA_pol_sf"/>
</dbReference>
<dbReference type="eggNOG" id="KOG1075">
    <property type="taxonomic scope" value="Eukaryota"/>
</dbReference>
<protein>
    <recommendedName>
        <fullName evidence="2">Reverse transcriptase domain-containing protein</fullName>
    </recommendedName>
</protein>
<evidence type="ECO:0000259" key="2">
    <source>
        <dbReference type="PROSITE" id="PS50878"/>
    </source>
</evidence>
<reference evidence="3" key="1">
    <citation type="submission" date="2017-05" db="UniProtKB">
        <authorList>
            <consortium name="EnsemblMetazoa"/>
        </authorList>
    </citation>
    <scope>IDENTIFICATION</scope>
</reference>
<dbReference type="PANTHER" id="PTHR48462:SF1">
    <property type="entry name" value="PROTEIN, PUTATIVE-RELATED"/>
    <property type="match status" value="1"/>
</dbReference>
<feature type="region of interest" description="Disordered" evidence="1">
    <location>
        <begin position="290"/>
        <end position="335"/>
    </location>
</feature>
<name>A0A1X7UXU0_AMPQE</name>
<dbReference type="Pfam" id="PF00078">
    <property type="entry name" value="RVT_1"/>
    <property type="match status" value="1"/>
</dbReference>
<dbReference type="AlphaFoldDB" id="A0A1X7UXU0"/>
<dbReference type="PROSITE" id="PS50878">
    <property type="entry name" value="RT_POL"/>
    <property type="match status" value="1"/>
</dbReference>
<accession>A0A1X7UXU0</accession>
<dbReference type="PANTHER" id="PTHR48462">
    <property type="entry name" value="PROTEIN, PUTATIVE-RELATED"/>
    <property type="match status" value="1"/>
</dbReference>
<evidence type="ECO:0000256" key="1">
    <source>
        <dbReference type="SAM" id="MobiDB-lite"/>
    </source>
</evidence>